<dbReference type="EMBL" id="RRCN01000001">
    <property type="protein sequence ID" value="RRJ62426.1"/>
    <property type="molecule type" value="Genomic_DNA"/>
</dbReference>
<comment type="caution">
    <text evidence="1">The sequence shown here is derived from an EMBL/GenBank/DDBJ whole genome shotgun (WGS) entry which is preliminary data.</text>
</comment>
<evidence type="ECO:0000313" key="2">
    <source>
        <dbReference type="Proteomes" id="UP000267017"/>
    </source>
</evidence>
<protein>
    <submittedName>
        <fullName evidence="1">Uncharacterized protein</fullName>
    </submittedName>
</protein>
<keyword evidence="2" id="KW-1185">Reference proteome</keyword>
<evidence type="ECO:0000313" key="1">
    <source>
        <dbReference type="EMBL" id="RRJ62426.1"/>
    </source>
</evidence>
<proteinExistence type="predicted"/>
<reference evidence="1 2" key="1">
    <citation type="submission" date="2018-11" db="EMBL/GenBank/DDBJ databases">
        <title>Genome sequencing of Paenibacillus sp. KCOM 3021 (= ChDC PVNT-B20).</title>
        <authorList>
            <person name="Kook J.-K."/>
            <person name="Park S.-N."/>
            <person name="Lim Y.K."/>
        </authorList>
    </citation>
    <scope>NUCLEOTIDE SEQUENCE [LARGE SCALE GENOMIC DNA]</scope>
    <source>
        <strain evidence="1 2">KCOM 3021</strain>
    </source>
</reference>
<sequence>MNKQPKLIDELITDMKSKAAKIARERDETTDADRFMYLDGKESVLRYYITELESGKFSDPIPLPTIKPKDWVRHRSIRTKGFVIETSDIGALIYWETGQRSWYPYDYLEVISHD</sequence>
<organism evidence="1 2">
    <name type="scientific">Paenibacillus oralis</name>
    <dbReference type="NCBI Taxonomy" id="2490856"/>
    <lineage>
        <taxon>Bacteria</taxon>
        <taxon>Bacillati</taxon>
        <taxon>Bacillota</taxon>
        <taxon>Bacilli</taxon>
        <taxon>Bacillales</taxon>
        <taxon>Paenibacillaceae</taxon>
        <taxon>Paenibacillus</taxon>
    </lineage>
</organism>
<accession>A0A3P3TXJ7</accession>
<name>A0A3P3TXJ7_9BACL</name>
<dbReference type="OrthoDB" id="2659843at2"/>
<gene>
    <name evidence="1" type="ORF">EHV15_05275</name>
</gene>
<dbReference type="RefSeq" id="WP_128630313.1">
    <property type="nucleotide sequence ID" value="NZ_RRCN01000001.1"/>
</dbReference>
<dbReference type="AlphaFoldDB" id="A0A3P3TXJ7"/>
<dbReference type="Proteomes" id="UP000267017">
    <property type="component" value="Unassembled WGS sequence"/>
</dbReference>